<dbReference type="AlphaFoldDB" id="A0AAE3VFY5"/>
<dbReference type="Gene3D" id="3.40.50.720">
    <property type="entry name" value="NAD(P)-binding Rossmann-like Domain"/>
    <property type="match status" value="1"/>
</dbReference>
<protein>
    <submittedName>
        <fullName evidence="4">Dehydrogenase</fullName>
    </submittedName>
</protein>
<dbReference type="InterPro" id="IPR036291">
    <property type="entry name" value="NAD(P)-bd_dom_sf"/>
</dbReference>
<evidence type="ECO:0000259" key="2">
    <source>
        <dbReference type="Pfam" id="PF01408"/>
    </source>
</evidence>
<accession>A0AAE3VFY5</accession>
<sequence>MKTYNVGIIGFGFIGKVHAYGYANIPLFYEQQDFATRITHVCTSRPESARRAAAAIGATHACTDSRDITDNPDIDIVDICSPNDCHCEALLAAIAKNKHIYCDKPLVASYAEAQRVQAALAGYRGVSQMTLQNRFFPSTMRAKQLIEEGRIGDILEFRGRYLHSGSADPKAPLKWKLEAGTVADLGSHILDLVSYLVGDFAALQAATHIAYPQRPSLNDPTKLVPVTAEDNMIVTAKLPNGAIGSIVASKIATGTEDEVSFEIYGSKGALRLDPMNWDKLYYYDCAASGAPLGGVRGWTAVDCGQRYAKPAGFPTPKASIGWMRGHMHCLYNFLSAVHSGQASGPTLERGVYIQYLMDKVYQSAKQGTWVNL</sequence>
<dbReference type="Pfam" id="PF02894">
    <property type="entry name" value="GFO_IDH_MocA_C"/>
    <property type="match status" value="1"/>
</dbReference>
<comment type="caution">
    <text evidence="4">The sequence shown here is derived from an EMBL/GenBank/DDBJ whole genome shotgun (WGS) entry which is preliminary data.</text>
</comment>
<dbReference type="Pfam" id="PF01408">
    <property type="entry name" value="GFO_IDH_MocA"/>
    <property type="match status" value="1"/>
</dbReference>
<dbReference type="GO" id="GO:0016491">
    <property type="term" value="F:oxidoreductase activity"/>
    <property type="evidence" value="ECO:0007669"/>
    <property type="project" value="UniProtKB-KW"/>
</dbReference>
<dbReference type="Proteomes" id="UP001238163">
    <property type="component" value="Unassembled WGS sequence"/>
</dbReference>
<dbReference type="SUPFAM" id="SSF51735">
    <property type="entry name" value="NAD(P)-binding Rossmann-fold domains"/>
    <property type="match status" value="1"/>
</dbReference>
<reference evidence="4" key="1">
    <citation type="submission" date="2023-07" db="EMBL/GenBank/DDBJ databases">
        <title>Genomic Encyclopedia of Type Strains, Phase IV (KMG-IV): sequencing the most valuable type-strain genomes for metagenomic binning, comparative biology and taxonomic classification.</title>
        <authorList>
            <person name="Goeker M."/>
        </authorList>
    </citation>
    <scope>NUCLEOTIDE SEQUENCE</scope>
    <source>
        <strain evidence="4">DSM 24202</strain>
    </source>
</reference>
<dbReference type="Gene3D" id="3.30.360.10">
    <property type="entry name" value="Dihydrodipicolinate Reductase, domain 2"/>
    <property type="match status" value="1"/>
</dbReference>
<organism evidence="4 5">
    <name type="scientific">Oligosphaera ethanolica</name>
    <dbReference type="NCBI Taxonomy" id="760260"/>
    <lineage>
        <taxon>Bacteria</taxon>
        <taxon>Pseudomonadati</taxon>
        <taxon>Lentisphaerota</taxon>
        <taxon>Oligosphaeria</taxon>
        <taxon>Oligosphaerales</taxon>
        <taxon>Oligosphaeraceae</taxon>
        <taxon>Oligosphaera</taxon>
    </lineage>
</organism>
<feature type="domain" description="Gfo/Idh/MocA-like oxidoreductase N-terminal" evidence="2">
    <location>
        <begin position="5"/>
        <end position="121"/>
    </location>
</feature>
<dbReference type="PANTHER" id="PTHR43818">
    <property type="entry name" value="BCDNA.GH03377"/>
    <property type="match status" value="1"/>
</dbReference>
<keyword evidence="5" id="KW-1185">Reference proteome</keyword>
<dbReference type="PANTHER" id="PTHR43818:SF11">
    <property type="entry name" value="BCDNA.GH03377"/>
    <property type="match status" value="1"/>
</dbReference>
<gene>
    <name evidence="4" type="ORF">J3R75_001921</name>
</gene>
<feature type="domain" description="Gfo/Idh/MocA-like oxidoreductase C-terminal" evidence="3">
    <location>
        <begin position="143"/>
        <end position="372"/>
    </location>
</feature>
<name>A0AAE3VFY5_9BACT</name>
<evidence type="ECO:0000313" key="5">
    <source>
        <dbReference type="Proteomes" id="UP001238163"/>
    </source>
</evidence>
<dbReference type="EMBL" id="JAUSVL010000001">
    <property type="protein sequence ID" value="MDQ0289814.1"/>
    <property type="molecule type" value="Genomic_DNA"/>
</dbReference>
<dbReference type="GO" id="GO:0000166">
    <property type="term" value="F:nucleotide binding"/>
    <property type="evidence" value="ECO:0007669"/>
    <property type="project" value="InterPro"/>
</dbReference>
<dbReference type="InterPro" id="IPR000683">
    <property type="entry name" value="Gfo/Idh/MocA-like_OxRdtase_N"/>
</dbReference>
<evidence type="ECO:0000313" key="4">
    <source>
        <dbReference type="EMBL" id="MDQ0289814.1"/>
    </source>
</evidence>
<dbReference type="SUPFAM" id="SSF55347">
    <property type="entry name" value="Glyceraldehyde-3-phosphate dehydrogenase-like, C-terminal domain"/>
    <property type="match status" value="1"/>
</dbReference>
<evidence type="ECO:0000256" key="1">
    <source>
        <dbReference type="ARBA" id="ARBA00023002"/>
    </source>
</evidence>
<dbReference type="RefSeq" id="WP_307261265.1">
    <property type="nucleotide sequence ID" value="NZ_JAUSVL010000001.1"/>
</dbReference>
<proteinExistence type="predicted"/>
<evidence type="ECO:0000259" key="3">
    <source>
        <dbReference type="Pfam" id="PF02894"/>
    </source>
</evidence>
<dbReference type="InterPro" id="IPR050463">
    <property type="entry name" value="Gfo/Idh/MocA_oxidrdct_glycsds"/>
</dbReference>
<keyword evidence="1" id="KW-0560">Oxidoreductase</keyword>
<dbReference type="InterPro" id="IPR004104">
    <property type="entry name" value="Gfo/Idh/MocA-like_OxRdtase_C"/>
</dbReference>